<feature type="compositionally biased region" description="Basic residues" evidence="3">
    <location>
        <begin position="220"/>
        <end position="233"/>
    </location>
</feature>
<organism evidence="5 6">
    <name type="scientific">Sporothrix epigloea</name>
    <dbReference type="NCBI Taxonomy" id="1892477"/>
    <lineage>
        <taxon>Eukaryota</taxon>
        <taxon>Fungi</taxon>
        <taxon>Dikarya</taxon>
        <taxon>Ascomycota</taxon>
        <taxon>Pezizomycotina</taxon>
        <taxon>Sordariomycetes</taxon>
        <taxon>Sordariomycetidae</taxon>
        <taxon>Ophiostomatales</taxon>
        <taxon>Ophiostomataceae</taxon>
        <taxon>Sporothrix</taxon>
    </lineage>
</organism>
<dbReference type="Proteomes" id="UP001642502">
    <property type="component" value="Unassembled WGS sequence"/>
</dbReference>
<keyword evidence="6" id="KW-1185">Reference proteome</keyword>
<accession>A0ABP0D946</accession>
<dbReference type="SUPFAM" id="SSF49764">
    <property type="entry name" value="HSP20-like chaperones"/>
    <property type="match status" value="1"/>
</dbReference>
<dbReference type="Pfam" id="PF00011">
    <property type="entry name" value="HSP20"/>
    <property type="match status" value="1"/>
</dbReference>
<evidence type="ECO:0000313" key="6">
    <source>
        <dbReference type="Proteomes" id="UP001642502"/>
    </source>
</evidence>
<dbReference type="EMBL" id="CAWUON010000008">
    <property type="protein sequence ID" value="CAK7264735.1"/>
    <property type="molecule type" value="Genomic_DNA"/>
</dbReference>
<feature type="compositionally biased region" description="Gly residues" evidence="3">
    <location>
        <begin position="234"/>
        <end position="247"/>
    </location>
</feature>
<feature type="compositionally biased region" description="Low complexity" evidence="3">
    <location>
        <begin position="109"/>
        <end position="141"/>
    </location>
</feature>
<dbReference type="Gene3D" id="2.60.40.790">
    <property type="match status" value="1"/>
</dbReference>
<comment type="similarity">
    <text evidence="1 2">Belongs to the small heat shock protein (HSP20) family.</text>
</comment>
<feature type="region of interest" description="Disordered" evidence="3">
    <location>
        <begin position="98"/>
        <end position="157"/>
    </location>
</feature>
<feature type="domain" description="SHSP" evidence="4">
    <location>
        <begin position="304"/>
        <end position="437"/>
    </location>
</feature>
<sequence length="438" mass="46687">MPWDGFWATGPHGFGFGAGRHGFGHSFGHRAHDFDGFHHGPGYGPFDHGHWGWDDSSFDTVVGPDTADAKFGEDDVVTCSSSSSEFDDEDVAMIEKDESPCTVRDETPAANDTTSAGAADGAARTTAAGAANAEAADNDTASSKEPDAHGDAGKRRDCHGGYHSHHWAHGNHGNGRFFSHPGCRTRDDRTDGYFGPGCSPFGRHRFSRAGRPAGFSGHLGGHHHGRHGSRRRGPGGPFGPGGFGGPFGHPVPIGVSGPFGPFDPNSPDETIRRGWKRMIADLGDYHLARNLQGYSGDTAAAVASAGDHFCPSVDIFENDKQDGWTLHVALPGAKKCDTDIQWDADRGLLTISGVITRPGDAIFLKGLIKAERDIGFFKREIRLPPWEVKTDSGAASTKQEVDAPAITARMDDGLLTVTVPTVDKEWTAVRQVDIAGCE</sequence>
<evidence type="ECO:0000256" key="1">
    <source>
        <dbReference type="PROSITE-ProRule" id="PRU00285"/>
    </source>
</evidence>
<evidence type="ECO:0000259" key="4">
    <source>
        <dbReference type="PROSITE" id="PS01031"/>
    </source>
</evidence>
<feature type="compositionally biased region" description="Basic and acidic residues" evidence="3">
    <location>
        <begin position="142"/>
        <end position="157"/>
    </location>
</feature>
<feature type="region of interest" description="Disordered" evidence="3">
    <location>
        <begin position="213"/>
        <end position="250"/>
    </location>
</feature>
<reference evidence="5 6" key="1">
    <citation type="submission" date="2024-01" db="EMBL/GenBank/DDBJ databases">
        <authorList>
            <person name="Allen C."/>
            <person name="Tagirdzhanova G."/>
        </authorList>
    </citation>
    <scope>NUCLEOTIDE SEQUENCE [LARGE SCALE GENOMIC DNA]</scope>
    <source>
        <strain evidence="5 6">CBS 119000</strain>
    </source>
</reference>
<gene>
    <name evidence="5" type="ORF">SEPCBS119000_001146</name>
</gene>
<dbReference type="InterPro" id="IPR002068">
    <property type="entry name" value="A-crystallin/Hsp20_dom"/>
</dbReference>
<feature type="compositionally biased region" description="Basic and acidic residues" evidence="3">
    <location>
        <begin position="98"/>
        <end position="107"/>
    </location>
</feature>
<comment type="caution">
    <text evidence="5">The sequence shown here is derived from an EMBL/GenBank/DDBJ whole genome shotgun (WGS) entry which is preliminary data.</text>
</comment>
<evidence type="ECO:0000313" key="5">
    <source>
        <dbReference type="EMBL" id="CAK7264735.1"/>
    </source>
</evidence>
<evidence type="ECO:0000256" key="3">
    <source>
        <dbReference type="SAM" id="MobiDB-lite"/>
    </source>
</evidence>
<name>A0ABP0D946_9PEZI</name>
<evidence type="ECO:0000256" key="2">
    <source>
        <dbReference type="RuleBase" id="RU003616"/>
    </source>
</evidence>
<dbReference type="CDD" id="cd06464">
    <property type="entry name" value="ACD_sHsps-like"/>
    <property type="match status" value="1"/>
</dbReference>
<dbReference type="InterPro" id="IPR008978">
    <property type="entry name" value="HSP20-like_chaperone"/>
</dbReference>
<protein>
    <recommendedName>
        <fullName evidence="4">SHSP domain-containing protein</fullName>
    </recommendedName>
</protein>
<proteinExistence type="inferred from homology"/>
<dbReference type="PROSITE" id="PS01031">
    <property type="entry name" value="SHSP"/>
    <property type="match status" value="1"/>
</dbReference>